<dbReference type="Pfam" id="PF19643">
    <property type="entry name" value="DUF6146"/>
    <property type="match status" value="1"/>
</dbReference>
<dbReference type="InterPro" id="IPR046144">
    <property type="entry name" value="DUF6146"/>
</dbReference>
<sequence>MKNSVCILLFLFVIVACSSSKSSVSNTDKPKAASSNDTIKIVNEELEYEVIIIEPGFDFWLQSTAFPRGYYTQSYLENKNNFYVLEWNNRVRQPQIYPPNLYEMTINYEPAINYGYEVNYLIYNYMVYFQNKYNQRLYGHVPSR</sequence>
<comment type="caution">
    <text evidence="2">The sequence shown here is derived from an EMBL/GenBank/DDBJ whole genome shotgun (WGS) entry which is preliminary data.</text>
</comment>
<accession>A0A3E0EVH9</accession>
<dbReference type="Proteomes" id="UP000257136">
    <property type="component" value="Unassembled WGS sequence"/>
</dbReference>
<dbReference type="PROSITE" id="PS51257">
    <property type="entry name" value="PROKAR_LIPOPROTEIN"/>
    <property type="match status" value="1"/>
</dbReference>
<keyword evidence="1" id="KW-0732">Signal</keyword>
<name>A0A3E0EVH9_9FLAO</name>
<reference evidence="2 3" key="1">
    <citation type="submission" date="2018-08" db="EMBL/GenBank/DDBJ databases">
        <title>Genomic Encyclopedia of Archaeal and Bacterial Type Strains, Phase II (KMG-II): from individual species to whole genera.</title>
        <authorList>
            <person name="Goeker M."/>
        </authorList>
    </citation>
    <scope>NUCLEOTIDE SEQUENCE [LARGE SCALE GENOMIC DNA]</scope>
    <source>
        <strain evidence="2 3">DSM 100880</strain>
    </source>
</reference>
<feature type="chain" id="PRO_5017747355" description="Lipoprotein" evidence="1">
    <location>
        <begin position="19"/>
        <end position="144"/>
    </location>
</feature>
<dbReference type="OrthoDB" id="1119488at2"/>
<evidence type="ECO:0000256" key="1">
    <source>
        <dbReference type="SAM" id="SignalP"/>
    </source>
</evidence>
<proteinExistence type="predicted"/>
<dbReference type="RefSeq" id="WP_115809666.1">
    <property type="nucleotide sequence ID" value="NZ_QUNI01000001.1"/>
</dbReference>
<protein>
    <recommendedName>
        <fullName evidence="4">Lipoprotein</fullName>
    </recommendedName>
</protein>
<feature type="signal peptide" evidence="1">
    <location>
        <begin position="1"/>
        <end position="18"/>
    </location>
</feature>
<evidence type="ECO:0000313" key="2">
    <source>
        <dbReference type="EMBL" id="REH01834.1"/>
    </source>
</evidence>
<organism evidence="2 3">
    <name type="scientific">Flavobacterium aquicola</name>
    <dbReference type="NCBI Taxonomy" id="1682742"/>
    <lineage>
        <taxon>Bacteria</taxon>
        <taxon>Pseudomonadati</taxon>
        <taxon>Bacteroidota</taxon>
        <taxon>Flavobacteriia</taxon>
        <taxon>Flavobacteriales</taxon>
        <taxon>Flavobacteriaceae</taxon>
        <taxon>Flavobacterium</taxon>
    </lineage>
</organism>
<dbReference type="AlphaFoldDB" id="A0A3E0EVH9"/>
<dbReference type="EMBL" id="QUNI01000001">
    <property type="protein sequence ID" value="REH01834.1"/>
    <property type="molecule type" value="Genomic_DNA"/>
</dbReference>
<evidence type="ECO:0008006" key="4">
    <source>
        <dbReference type="Google" id="ProtNLM"/>
    </source>
</evidence>
<gene>
    <name evidence="2" type="ORF">C8P67_101318</name>
</gene>
<keyword evidence="3" id="KW-1185">Reference proteome</keyword>
<evidence type="ECO:0000313" key="3">
    <source>
        <dbReference type="Proteomes" id="UP000257136"/>
    </source>
</evidence>